<sequence length="315" mass="35898">MNQDWDYDQGPLVLRTTPLMRLKTLHVPTMPRPDLSSVLLSLLQHCPSLEQLHLPFLDKIAEGLEPIIESLAVLCPQISGLTFRFGCLGEYLMRIIEGSVALSFVHAIEHDWVCTNLREITIPVWITPDGRSPKYVTHNPPIRRTWTKDDLQHWEDLGRFYTQIGALTRLEVLNLKAIGQPNPAEPDCFLSQYETCLPGLLALEDPTTNDLRIGHLSKLAALINLRELRGSFVWTNVEASARLGEREVEWFVNHLPALRSATFVSHESFRASSNQGTPSRIEGLCRLLESRRPGLQIRFFEMSEEWIVDQEGQDE</sequence>
<protein>
    <submittedName>
        <fullName evidence="1">Uncharacterized protein</fullName>
    </submittedName>
</protein>
<dbReference type="OrthoDB" id="2386604at2759"/>
<dbReference type="AlphaFoldDB" id="A0A9P6R2U4"/>
<name>A0A9P6R2U4_9FUNG</name>
<comment type="caution">
    <text evidence="1">The sequence shown here is derived from an EMBL/GenBank/DDBJ whole genome shotgun (WGS) entry which is preliminary data.</text>
</comment>
<proteinExistence type="predicted"/>
<evidence type="ECO:0000313" key="2">
    <source>
        <dbReference type="Proteomes" id="UP000823405"/>
    </source>
</evidence>
<gene>
    <name evidence="1" type="ORF">BGZ97_000585</name>
</gene>
<organism evidence="1 2">
    <name type="scientific">Linnemannia gamsii</name>
    <dbReference type="NCBI Taxonomy" id="64522"/>
    <lineage>
        <taxon>Eukaryota</taxon>
        <taxon>Fungi</taxon>
        <taxon>Fungi incertae sedis</taxon>
        <taxon>Mucoromycota</taxon>
        <taxon>Mortierellomycotina</taxon>
        <taxon>Mortierellomycetes</taxon>
        <taxon>Mortierellales</taxon>
        <taxon>Mortierellaceae</taxon>
        <taxon>Linnemannia</taxon>
    </lineage>
</organism>
<reference evidence="1" key="1">
    <citation type="journal article" date="2020" name="Fungal Divers.">
        <title>Resolving the Mortierellaceae phylogeny through synthesis of multi-gene phylogenetics and phylogenomics.</title>
        <authorList>
            <person name="Vandepol N."/>
            <person name="Liber J."/>
            <person name="Desiro A."/>
            <person name="Na H."/>
            <person name="Kennedy M."/>
            <person name="Barry K."/>
            <person name="Grigoriev I.V."/>
            <person name="Miller A.N."/>
            <person name="O'Donnell K."/>
            <person name="Stajich J.E."/>
            <person name="Bonito G."/>
        </authorList>
    </citation>
    <scope>NUCLEOTIDE SEQUENCE</scope>
    <source>
        <strain evidence="1">NVP60</strain>
    </source>
</reference>
<dbReference type="Proteomes" id="UP000823405">
    <property type="component" value="Unassembled WGS sequence"/>
</dbReference>
<evidence type="ECO:0000313" key="1">
    <source>
        <dbReference type="EMBL" id="KAG0306886.1"/>
    </source>
</evidence>
<dbReference type="EMBL" id="JAAAIN010001105">
    <property type="protein sequence ID" value="KAG0306886.1"/>
    <property type="molecule type" value="Genomic_DNA"/>
</dbReference>
<keyword evidence="2" id="KW-1185">Reference proteome</keyword>
<accession>A0A9P6R2U4</accession>